<dbReference type="PANTHER" id="PTHR34985:SF1">
    <property type="entry name" value="SLR0554 PROTEIN"/>
    <property type="match status" value="1"/>
</dbReference>
<dbReference type="EMBL" id="RSCK01000011">
    <property type="protein sequence ID" value="RUT12845.1"/>
    <property type="molecule type" value="Genomic_DNA"/>
</dbReference>
<dbReference type="SUPFAM" id="SSF52540">
    <property type="entry name" value="P-loop containing nucleoside triphosphate hydrolases"/>
    <property type="match status" value="1"/>
</dbReference>
<dbReference type="AlphaFoldDB" id="A0AB37UN82"/>
<dbReference type="InterPro" id="IPR027417">
    <property type="entry name" value="P-loop_NTPase"/>
</dbReference>
<evidence type="ECO:0000313" key="3">
    <source>
        <dbReference type="EMBL" id="RUT12845.1"/>
    </source>
</evidence>
<keyword evidence="4" id="KW-1185">Reference proteome</keyword>
<evidence type="ECO:0000259" key="1">
    <source>
        <dbReference type="Pfam" id="PF05272"/>
    </source>
</evidence>
<proteinExistence type="predicted"/>
<protein>
    <recommendedName>
        <fullName evidence="5">RepB-like DNA primase domain-containing protein</fullName>
    </recommendedName>
</protein>
<feature type="domain" description="RepB-like DNA primase" evidence="2">
    <location>
        <begin position="100"/>
        <end position="190"/>
    </location>
</feature>
<dbReference type="Pfam" id="PF05272">
    <property type="entry name" value="VapE-like_dom"/>
    <property type="match status" value="1"/>
</dbReference>
<dbReference type="Proteomes" id="UP000282574">
    <property type="component" value="Unassembled WGS sequence"/>
</dbReference>
<organism evidence="3 4">
    <name type="scientific">Chroococcidiopsis cubana SAG 39.79</name>
    <dbReference type="NCBI Taxonomy" id="388085"/>
    <lineage>
        <taxon>Bacteria</taxon>
        <taxon>Bacillati</taxon>
        <taxon>Cyanobacteriota</taxon>
        <taxon>Cyanophyceae</taxon>
        <taxon>Chroococcidiopsidales</taxon>
        <taxon>Chroococcidiopsidaceae</taxon>
        <taxon>Chroococcidiopsis</taxon>
    </lineage>
</organism>
<gene>
    <name evidence="3" type="ORF">DSM107010_19750</name>
</gene>
<dbReference type="Gene3D" id="3.30.70.1790">
    <property type="entry name" value="RepB DNA-primase, N-terminal domain"/>
    <property type="match status" value="1"/>
</dbReference>
<dbReference type="InterPro" id="IPR007936">
    <property type="entry name" value="VapE-like_dom"/>
</dbReference>
<dbReference type="InterPro" id="IPR039459">
    <property type="entry name" value="RepB-like_DNA_primase_dom"/>
</dbReference>
<dbReference type="PANTHER" id="PTHR34985">
    <property type="entry name" value="SLR0554 PROTEIN"/>
    <property type="match status" value="1"/>
</dbReference>
<evidence type="ECO:0000259" key="2">
    <source>
        <dbReference type="Pfam" id="PF16793"/>
    </source>
</evidence>
<evidence type="ECO:0008006" key="5">
    <source>
        <dbReference type="Google" id="ProtNLM"/>
    </source>
</evidence>
<reference evidence="3 4" key="1">
    <citation type="journal article" date="2019" name="Genome Biol. Evol.">
        <title>Day and night: Metabolic profiles and evolutionary relationships of six axenic non-marine cyanobacteria.</title>
        <authorList>
            <person name="Will S.E."/>
            <person name="Henke P."/>
            <person name="Boedeker C."/>
            <person name="Huang S."/>
            <person name="Brinkmann H."/>
            <person name="Rohde M."/>
            <person name="Jarek M."/>
            <person name="Friedl T."/>
            <person name="Seufert S."/>
            <person name="Schumacher M."/>
            <person name="Overmann J."/>
            <person name="Neumann-Schaal M."/>
            <person name="Petersen J."/>
        </authorList>
    </citation>
    <scope>NUCLEOTIDE SEQUENCE [LARGE SCALE GENOMIC DNA]</scope>
    <source>
        <strain evidence="3 4">SAG 39.79</strain>
    </source>
</reference>
<comment type="caution">
    <text evidence="3">The sequence shown here is derived from an EMBL/GenBank/DDBJ whole genome shotgun (WGS) entry which is preliminary data.</text>
</comment>
<evidence type="ECO:0000313" key="4">
    <source>
        <dbReference type="Proteomes" id="UP000282574"/>
    </source>
</evidence>
<sequence>MQNFIVTETQQFLQALDPTAEKFTFQTFDDNSSRKDSALVVTLHGSLEQHVETLNRLNAKGAGVFVTVNSTNFKGRKAENIINYRALFVDNDNHLPQDYHLQPSAIVKTSGNKGHSYWFLREPSTKLEAFKPSQVRLIQRYNSDACIHDLPRVLRLPGFYHMKGDEPQLVKLIACDAALRYTTEEVTKALATPQSQQTTSTTTTLDGWLEKVKNAADGERNSTLNQAGYYVGQLITQGAVDEKVAKSQLTVAAMESGLDLEEVASTLPRAIDDGKASNPTSFSKSNTKKLLTILEDEYSHRLSWDVLQQKPRVDGELIDFPTVEMDITRKHDIHVDSSKLSSYMTALAKEQPFNPVVEYLEAVAAEVEPSPDIIDVLASDVLGLSDPLERVYLKRFLIAAVARAFEPGCKVDTLFILKGKQGTGKTTFFQELFGKEYFATVGETGNERDELLTLHQKWVLEYGEFENAASKKDVSAMKNFLSRQVDNFRAPYGSRAEDYPRRFVLCGTTNKDQFLFDETGNRRFWVANIPHSINLLWVKAHRAEVWSAAVALYKAGQQWWLTETEQALQESSTKTYEAKSIWFDIIDAWLQGGKACYGGERYKEGQPFLTKDVLLNAIGKPAGQWTSADERNVAKVLKALELEQKEMRVNGIKGRYWVGTPKLPEMQAVWVNTANDVCEDF</sequence>
<feature type="domain" description="Virulence-associated protein E-like" evidence="1">
    <location>
        <begin position="373"/>
        <end position="577"/>
    </location>
</feature>
<accession>A0AB37UN82</accession>
<dbReference type="Pfam" id="PF16793">
    <property type="entry name" value="RepB_primase"/>
    <property type="match status" value="1"/>
</dbReference>
<dbReference type="RefSeq" id="WP_106166170.1">
    <property type="nucleotide sequence ID" value="NZ_JAVKZF010000002.1"/>
</dbReference>
<name>A0AB37UN82_9CYAN</name>